<keyword evidence="4" id="KW-1185">Reference proteome</keyword>
<feature type="compositionally biased region" description="Low complexity" evidence="1">
    <location>
        <begin position="40"/>
        <end position="49"/>
    </location>
</feature>
<dbReference type="OrthoDB" id="1845982at2759"/>
<dbReference type="InterPro" id="IPR055290">
    <property type="entry name" value="At3g26010-like"/>
</dbReference>
<dbReference type="Pfam" id="PF08268">
    <property type="entry name" value="FBA_3"/>
    <property type="match status" value="1"/>
</dbReference>
<organism evidence="3 4">
    <name type="scientific">Miscanthus lutarioriparius</name>
    <dbReference type="NCBI Taxonomy" id="422564"/>
    <lineage>
        <taxon>Eukaryota</taxon>
        <taxon>Viridiplantae</taxon>
        <taxon>Streptophyta</taxon>
        <taxon>Embryophyta</taxon>
        <taxon>Tracheophyta</taxon>
        <taxon>Spermatophyta</taxon>
        <taxon>Magnoliopsida</taxon>
        <taxon>Liliopsida</taxon>
        <taxon>Poales</taxon>
        <taxon>Poaceae</taxon>
        <taxon>PACMAD clade</taxon>
        <taxon>Panicoideae</taxon>
        <taxon>Andropogonodae</taxon>
        <taxon>Andropogoneae</taxon>
        <taxon>Saccharinae</taxon>
        <taxon>Miscanthus</taxon>
    </lineage>
</organism>
<dbReference type="InterPro" id="IPR013187">
    <property type="entry name" value="F-box-assoc_dom_typ3"/>
</dbReference>
<feature type="domain" description="F-box associated beta-propeller type 3" evidence="2">
    <location>
        <begin position="97"/>
        <end position="354"/>
    </location>
</feature>
<accession>A0A811R4K2</accession>
<name>A0A811R4K2_9POAL</name>
<sequence>MASSPLSAPEEERSHSDEEENGGGGGGGGEGLPEDQAHVRAGVRAAALPPRRRRVGLPRPEHGPQPLPRRLRLHARLSGGAPKAISLDFLPSAHVRVEAVSAHRGLACCVEADTARPPCYYVCKPASRQWRALPSPRVRFRTAAVAMVARPSASSTAAEFKVVRFSVPALRDRLRCEVFDSRRFAWRRAPDVPLCPDSLFRPAAPAVRAHGAMHWLRWPDRLTGAQDVFAFDVRAEAWRLIALPREVDEMDDPWARKRIAAVEGRLCLLVLTDAAVDEEVLEMWEMASYGEGRWRKKMTVSLKSLRAKEGPAVILGDLHSSDVAFLHSFCRVMWYDLRKGKMAEVQVKHVCIQEIFKYESDLIPCNIGRACRSPDRNCMF</sequence>
<comment type="caution">
    <text evidence="3">The sequence shown here is derived from an EMBL/GenBank/DDBJ whole genome shotgun (WGS) entry which is preliminary data.</text>
</comment>
<dbReference type="Proteomes" id="UP000604825">
    <property type="component" value="Unassembled WGS sequence"/>
</dbReference>
<dbReference type="PANTHER" id="PTHR35546">
    <property type="entry name" value="F-BOX PROTEIN INTERACTION DOMAIN PROTEIN-RELATED"/>
    <property type="match status" value="1"/>
</dbReference>
<protein>
    <recommendedName>
        <fullName evidence="2">F-box associated beta-propeller type 3 domain-containing protein</fullName>
    </recommendedName>
</protein>
<dbReference type="PANTHER" id="PTHR35546:SF16">
    <property type="entry name" value="F-BOX ASSOCIATED UBIQUITINATION EFFECTOR FAMILY PROTEIN-RELATED"/>
    <property type="match status" value="1"/>
</dbReference>
<feature type="region of interest" description="Disordered" evidence="1">
    <location>
        <begin position="1"/>
        <end position="69"/>
    </location>
</feature>
<evidence type="ECO:0000313" key="3">
    <source>
        <dbReference type="EMBL" id="CAD6264991.1"/>
    </source>
</evidence>
<evidence type="ECO:0000256" key="1">
    <source>
        <dbReference type="SAM" id="MobiDB-lite"/>
    </source>
</evidence>
<dbReference type="AlphaFoldDB" id="A0A811R4K2"/>
<reference evidence="3" key="1">
    <citation type="submission" date="2020-10" db="EMBL/GenBank/DDBJ databases">
        <authorList>
            <person name="Han B."/>
            <person name="Lu T."/>
            <person name="Zhao Q."/>
            <person name="Huang X."/>
            <person name="Zhao Y."/>
        </authorList>
    </citation>
    <scope>NUCLEOTIDE SEQUENCE</scope>
</reference>
<gene>
    <name evidence="3" type="ORF">NCGR_LOCUS48296</name>
</gene>
<feature type="compositionally biased region" description="Gly residues" evidence="1">
    <location>
        <begin position="22"/>
        <end position="31"/>
    </location>
</feature>
<proteinExistence type="predicted"/>
<evidence type="ECO:0000313" key="4">
    <source>
        <dbReference type="Proteomes" id="UP000604825"/>
    </source>
</evidence>
<dbReference type="EMBL" id="CAJGYO010000013">
    <property type="protein sequence ID" value="CAD6264991.1"/>
    <property type="molecule type" value="Genomic_DNA"/>
</dbReference>
<evidence type="ECO:0000259" key="2">
    <source>
        <dbReference type="Pfam" id="PF08268"/>
    </source>
</evidence>